<feature type="region of interest" description="Disordered" evidence="1">
    <location>
        <begin position="262"/>
        <end position="285"/>
    </location>
</feature>
<evidence type="ECO:0000256" key="1">
    <source>
        <dbReference type="SAM" id="MobiDB-lite"/>
    </source>
</evidence>
<gene>
    <name evidence="2" type="ORF">KHLLAP_LOCUS13613</name>
</gene>
<comment type="caution">
    <text evidence="2">The sequence shown here is derived from an EMBL/GenBank/DDBJ whole genome shotgun (WGS) entry which is preliminary data.</text>
</comment>
<proteinExistence type="predicted"/>
<name>A0AAI8YQ88_9PEZI</name>
<reference evidence="2" key="1">
    <citation type="submission" date="2023-10" db="EMBL/GenBank/DDBJ databases">
        <authorList>
            <person name="Hackl T."/>
        </authorList>
    </citation>
    <scope>NUCLEOTIDE SEQUENCE</scope>
</reference>
<keyword evidence="3" id="KW-1185">Reference proteome</keyword>
<evidence type="ECO:0000313" key="2">
    <source>
        <dbReference type="EMBL" id="CAJ2513145.1"/>
    </source>
</evidence>
<dbReference type="EMBL" id="CAUWAG010000020">
    <property type="protein sequence ID" value="CAJ2513145.1"/>
    <property type="molecule type" value="Genomic_DNA"/>
</dbReference>
<organism evidence="2 3">
    <name type="scientific">Anthostomella pinea</name>
    <dbReference type="NCBI Taxonomy" id="933095"/>
    <lineage>
        <taxon>Eukaryota</taxon>
        <taxon>Fungi</taxon>
        <taxon>Dikarya</taxon>
        <taxon>Ascomycota</taxon>
        <taxon>Pezizomycotina</taxon>
        <taxon>Sordariomycetes</taxon>
        <taxon>Xylariomycetidae</taxon>
        <taxon>Xylariales</taxon>
        <taxon>Xylariaceae</taxon>
        <taxon>Anthostomella</taxon>
    </lineage>
</organism>
<sequence length="404" mass="45330">MAEEEEPGDARLAASRKWLGDRDGFQGAQIMSCTTLATAHGISAKERMKIASILARNSESVHWKYGEDGLVRYPSRDRAGGILDMCEALLDVFKNKTADDHEWLVQALKAGLESVFMIIDGKQEKLILRPLVDTFFLQGIAANPSFSARGSHISRHLYGDTTAQHAPMYRIRRPLLELRGIDAAFRQCERSRTYLAPESLGAMLVPFGNTFGGITDMRAKLDMLQILVGKWDPEGSPADLEKIEQADAKAATLTGEEKLPINRKRPSLACSPRSSKGGDSGEDKLRFRPGAWLGTKQGHKWLESDDGQKWLNCQLTVTEDGREVPVDFSLIWLKETDTGRAWLKSDAGKRWQRTYPGICERATPAARLNQDAFYNIQNMPRGVFWDVPPTTWQYVRFEPKMKDA</sequence>
<protein>
    <submittedName>
        <fullName evidence="2">Uu.00g012640.m01.CDS01</fullName>
    </submittedName>
</protein>
<evidence type="ECO:0000313" key="3">
    <source>
        <dbReference type="Proteomes" id="UP001295740"/>
    </source>
</evidence>
<dbReference type="AlphaFoldDB" id="A0AAI8YQ88"/>
<accession>A0AAI8YQ88</accession>
<dbReference type="Proteomes" id="UP001295740">
    <property type="component" value="Unassembled WGS sequence"/>
</dbReference>